<evidence type="ECO:0000313" key="16">
    <source>
        <dbReference type="EMBL" id="MFC3050888.1"/>
    </source>
</evidence>
<comment type="similarity">
    <text evidence="11 12">Belongs to the TonB-dependent receptor family.</text>
</comment>
<dbReference type="PANTHER" id="PTHR32552">
    <property type="entry name" value="FERRICHROME IRON RECEPTOR-RELATED"/>
    <property type="match status" value="1"/>
</dbReference>
<evidence type="ECO:0000256" key="3">
    <source>
        <dbReference type="ARBA" id="ARBA00022452"/>
    </source>
</evidence>
<keyword evidence="4" id="KW-0410">Iron transport</keyword>
<keyword evidence="10 11" id="KW-0998">Cell outer membrane</keyword>
<feature type="signal peptide" evidence="13">
    <location>
        <begin position="1"/>
        <end position="27"/>
    </location>
</feature>
<gene>
    <name evidence="16" type="ORF">ACFOKA_03105</name>
</gene>
<evidence type="ECO:0000256" key="4">
    <source>
        <dbReference type="ARBA" id="ARBA00022496"/>
    </source>
</evidence>
<feature type="domain" description="TonB-dependent receptor-like beta-barrel" evidence="14">
    <location>
        <begin position="274"/>
        <end position="710"/>
    </location>
</feature>
<dbReference type="PROSITE" id="PS52016">
    <property type="entry name" value="TONB_DEPENDENT_REC_3"/>
    <property type="match status" value="1"/>
</dbReference>
<protein>
    <submittedName>
        <fullName evidence="16">TonB-dependent receptor</fullName>
    </submittedName>
</protein>
<evidence type="ECO:0000256" key="2">
    <source>
        <dbReference type="ARBA" id="ARBA00022448"/>
    </source>
</evidence>
<keyword evidence="3 11" id="KW-1134">Transmembrane beta strand</keyword>
<sequence>MKLSQTAFAALLSGTIISTAFTVPVLAADNEPYALEEIQVTARRRSESLQDVPIAVTAFTAEALELRGAADITDLAQSAPSVTLEPSRATNSTLTAFIRGVGQQDPLAGFEQGVALYMDDVYLARPQGALLDIYDIERIEILRGPQGTLYGRNAVGGAIKYVTRRLSDETEASLKLSYGSYNQMDAVVQLSTPISEKVRIGGTFASLNRDGFGENLTTSDEHYNKKIMAARTSVEILPNEDVFIRIAADYTKDTSNPVSGHRVYDAVISGNPVLEDVYDTEAGASELPSTAGINGNNEVTAKGIQGSIEWSVNENITLKSITAYREDYTETVIDFDSLPIDDMDAPAIYDNSQFSQELQLLYEGDRLKGVLGAYYLDASAANDFDVVLGQTGRIFYGLPLAAYTGGTVDTKAWSLFADVTYDITDALSLSLGGRYTHDKRSADIFRANYFGNASPFLGNQDAILIAETSNYQNSRTFKDFSPRIALDYQLNDDTLAYASFSRGFKAGSFDPRGANFSSPEVENGFKPETLDSYEAGVKATFMDGRARTNIAVFYSDYKDMQIPGSLGVDSDDDGVNDSFVGTVTNAGKAVIKGIEFEGTFLVTEELTLQTSLNLLDADIKEWLLDGADVSDQRAVQNTPEFMSYVGLTYSTPAGSGTLNLNANWSHKGSVVQFETPLPEIDQKAYDITNASIVYVSEENVWSFGVHAKNLLDTRYKTAGYNFPPTVLGLENNITTFYGPPLTVTATFKYNF</sequence>
<dbReference type="CDD" id="cd01347">
    <property type="entry name" value="ligand_gated_channel"/>
    <property type="match status" value="1"/>
</dbReference>
<reference evidence="17" key="1">
    <citation type="journal article" date="2019" name="Int. J. Syst. Evol. Microbiol.">
        <title>The Global Catalogue of Microorganisms (GCM) 10K type strain sequencing project: providing services to taxonomists for standard genome sequencing and annotation.</title>
        <authorList>
            <consortium name="The Broad Institute Genomics Platform"/>
            <consortium name="The Broad Institute Genome Sequencing Center for Infectious Disease"/>
            <person name="Wu L."/>
            <person name="Ma J."/>
        </authorList>
    </citation>
    <scope>NUCLEOTIDE SEQUENCE [LARGE SCALE GENOMIC DNA]</scope>
    <source>
        <strain evidence="17">KCTC 62164</strain>
    </source>
</reference>
<evidence type="ECO:0000313" key="17">
    <source>
        <dbReference type="Proteomes" id="UP001595444"/>
    </source>
</evidence>
<evidence type="ECO:0000256" key="5">
    <source>
        <dbReference type="ARBA" id="ARBA00022692"/>
    </source>
</evidence>
<evidence type="ECO:0000259" key="15">
    <source>
        <dbReference type="Pfam" id="PF07715"/>
    </source>
</evidence>
<keyword evidence="7" id="KW-0406">Ion transport</keyword>
<accession>A0ABV7D154</accession>
<feature type="chain" id="PRO_5047459863" evidence="13">
    <location>
        <begin position="28"/>
        <end position="751"/>
    </location>
</feature>
<dbReference type="InterPro" id="IPR039426">
    <property type="entry name" value="TonB-dep_rcpt-like"/>
</dbReference>
<dbReference type="InterPro" id="IPR036942">
    <property type="entry name" value="Beta-barrel_TonB_sf"/>
</dbReference>
<dbReference type="RefSeq" id="WP_194212407.1">
    <property type="nucleotide sequence ID" value="NZ_CP061205.1"/>
</dbReference>
<keyword evidence="5 11" id="KW-0812">Transmembrane</keyword>
<evidence type="ECO:0000256" key="6">
    <source>
        <dbReference type="ARBA" id="ARBA00023004"/>
    </source>
</evidence>
<evidence type="ECO:0000259" key="14">
    <source>
        <dbReference type="Pfam" id="PF00593"/>
    </source>
</evidence>
<evidence type="ECO:0000256" key="11">
    <source>
        <dbReference type="PROSITE-ProRule" id="PRU01360"/>
    </source>
</evidence>
<keyword evidence="8 12" id="KW-0798">TonB box</keyword>
<evidence type="ECO:0000256" key="7">
    <source>
        <dbReference type="ARBA" id="ARBA00023065"/>
    </source>
</evidence>
<dbReference type="EMBL" id="JBHRSL010000002">
    <property type="protein sequence ID" value="MFC3050888.1"/>
    <property type="molecule type" value="Genomic_DNA"/>
</dbReference>
<comment type="subcellular location">
    <subcellularLocation>
        <location evidence="1 11">Cell outer membrane</location>
        <topology evidence="1 11">Multi-pass membrane protein</topology>
    </subcellularLocation>
</comment>
<organism evidence="16 17">
    <name type="scientific">Kordiimonas pumila</name>
    <dbReference type="NCBI Taxonomy" id="2161677"/>
    <lineage>
        <taxon>Bacteria</taxon>
        <taxon>Pseudomonadati</taxon>
        <taxon>Pseudomonadota</taxon>
        <taxon>Alphaproteobacteria</taxon>
        <taxon>Kordiimonadales</taxon>
        <taxon>Kordiimonadaceae</taxon>
        <taxon>Kordiimonas</taxon>
    </lineage>
</organism>
<keyword evidence="6" id="KW-0408">Iron</keyword>
<dbReference type="InterPro" id="IPR012910">
    <property type="entry name" value="Plug_dom"/>
</dbReference>
<dbReference type="Gene3D" id="2.40.170.20">
    <property type="entry name" value="TonB-dependent receptor, beta-barrel domain"/>
    <property type="match status" value="1"/>
</dbReference>
<keyword evidence="9 11" id="KW-0472">Membrane</keyword>
<keyword evidence="13" id="KW-0732">Signal</keyword>
<dbReference type="Proteomes" id="UP001595444">
    <property type="component" value="Unassembled WGS sequence"/>
</dbReference>
<evidence type="ECO:0000256" key="8">
    <source>
        <dbReference type="ARBA" id="ARBA00023077"/>
    </source>
</evidence>
<dbReference type="Pfam" id="PF00593">
    <property type="entry name" value="TonB_dep_Rec_b-barrel"/>
    <property type="match status" value="1"/>
</dbReference>
<keyword evidence="16" id="KW-0675">Receptor</keyword>
<name>A0ABV7D154_9PROT</name>
<evidence type="ECO:0000256" key="9">
    <source>
        <dbReference type="ARBA" id="ARBA00023136"/>
    </source>
</evidence>
<evidence type="ECO:0000256" key="12">
    <source>
        <dbReference type="RuleBase" id="RU003357"/>
    </source>
</evidence>
<proteinExistence type="inferred from homology"/>
<dbReference type="Pfam" id="PF07715">
    <property type="entry name" value="Plug"/>
    <property type="match status" value="1"/>
</dbReference>
<dbReference type="PANTHER" id="PTHR32552:SF81">
    <property type="entry name" value="TONB-DEPENDENT OUTER MEMBRANE RECEPTOR"/>
    <property type="match status" value="1"/>
</dbReference>
<dbReference type="SUPFAM" id="SSF56935">
    <property type="entry name" value="Porins"/>
    <property type="match status" value="1"/>
</dbReference>
<keyword evidence="17" id="KW-1185">Reference proteome</keyword>
<dbReference type="InterPro" id="IPR000531">
    <property type="entry name" value="Beta-barrel_TonB"/>
</dbReference>
<feature type="domain" description="TonB-dependent receptor plug" evidence="15">
    <location>
        <begin position="49"/>
        <end position="158"/>
    </location>
</feature>
<keyword evidence="2 11" id="KW-0813">Transport</keyword>
<evidence type="ECO:0000256" key="1">
    <source>
        <dbReference type="ARBA" id="ARBA00004571"/>
    </source>
</evidence>
<evidence type="ECO:0000256" key="13">
    <source>
        <dbReference type="SAM" id="SignalP"/>
    </source>
</evidence>
<evidence type="ECO:0000256" key="10">
    <source>
        <dbReference type="ARBA" id="ARBA00023237"/>
    </source>
</evidence>
<comment type="caution">
    <text evidence="16">The sequence shown here is derived from an EMBL/GenBank/DDBJ whole genome shotgun (WGS) entry which is preliminary data.</text>
</comment>